<sequence>MVVHVLAVIPLFEMEHYIDVEESMTSNLQPYIDVADQLKDHEIVKCFEDTVVSIAMTGRGPVVSIAMMGRGPDDDKFAPFVVLENSVGTGKTQRLSIWSPWCL</sequence>
<dbReference type="OrthoDB" id="91236at2759"/>
<evidence type="ECO:0000313" key="2">
    <source>
        <dbReference type="Proteomes" id="UP000198211"/>
    </source>
</evidence>
<proteinExistence type="predicted"/>
<name>A0A225UKV8_9STRA</name>
<evidence type="ECO:0000313" key="1">
    <source>
        <dbReference type="EMBL" id="OWY93754.1"/>
    </source>
</evidence>
<gene>
    <name evidence="1" type="ORF">PHMEG_00036731</name>
</gene>
<dbReference type="AlphaFoldDB" id="A0A225UKV8"/>
<dbReference type="EMBL" id="NBNE01015507">
    <property type="protein sequence ID" value="OWY93754.1"/>
    <property type="molecule type" value="Genomic_DNA"/>
</dbReference>
<accession>A0A225UKV8</accession>
<keyword evidence="2" id="KW-1185">Reference proteome</keyword>
<reference evidence="2" key="1">
    <citation type="submission" date="2017-03" db="EMBL/GenBank/DDBJ databases">
        <title>Phytopthora megakarya and P. palmivora, two closely related causual agents of cacao black pod achieved similar genome size and gene model numbers by different mechanisms.</title>
        <authorList>
            <person name="Ali S."/>
            <person name="Shao J."/>
            <person name="Larry D.J."/>
            <person name="Kronmiller B."/>
            <person name="Shen D."/>
            <person name="Strem M.D."/>
            <person name="Melnick R.L."/>
            <person name="Guiltinan M.J."/>
            <person name="Tyler B.M."/>
            <person name="Meinhardt L.W."/>
            <person name="Bailey B.A."/>
        </authorList>
    </citation>
    <scope>NUCLEOTIDE SEQUENCE [LARGE SCALE GENOMIC DNA]</scope>
    <source>
        <strain evidence="2">zdho120</strain>
    </source>
</reference>
<comment type="caution">
    <text evidence="1">The sequence shown here is derived from an EMBL/GenBank/DDBJ whole genome shotgun (WGS) entry which is preliminary data.</text>
</comment>
<protein>
    <submittedName>
        <fullName evidence="1">Uncharacterized protein</fullName>
    </submittedName>
</protein>
<organism evidence="1 2">
    <name type="scientific">Phytophthora megakarya</name>
    <dbReference type="NCBI Taxonomy" id="4795"/>
    <lineage>
        <taxon>Eukaryota</taxon>
        <taxon>Sar</taxon>
        <taxon>Stramenopiles</taxon>
        <taxon>Oomycota</taxon>
        <taxon>Peronosporomycetes</taxon>
        <taxon>Peronosporales</taxon>
        <taxon>Peronosporaceae</taxon>
        <taxon>Phytophthora</taxon>
    </lineage>
</organism>
<dbReference type="Proteomes" id="UP000198211">
    <property type="component" value="Unassembled WGS sequence"/>
</dbReference>